<organism evidence="2 3">
    <name type="scientific">Hymenobacter sedentarius</name>
    <dbReference type="NCBI Taxonomy" id="1411621"/>
    <lineage>
        <taxon>Bacteria</taxon>
        <taxon>Pseudomonadati</taxon>
        <taxon>Bacteroidota</taxon>
        <taxon>Cytophagia</taxon>
        <taxon>Cytophagales</taxon>
        <taxon>Hymenobacteraceae</taxon>
        <taxon>Hymenobacter</taxon>
    </lineage>
</organism>
<reference evidence="2 3" key="1">
    <citation type="submission" date="2015-12" db="EMBL/GenBank/DDBJ databases">
        <authorList>
            <person name="Shamseldin A."/>
            <person name="Moawad H."/>
            <person name="Abd El-Rahim W.M."/>
            <person name="Sadowsky M.J."/>
        </authorList>
    </citation>
    <scope>NUCLEOTIDE SEQUENCE [LARGE SCALE GENOMIC DNA]</scope>
    <source>
        <strain evidence="2 3">DG5B</strain>
    </source>
</reference>
<name>A0A0U4AVD7_9BACT</name>
<dbReference type="OrthoDB" id="894321at2"/>
<dbReference type="PROSITE" id="PS51257">
    <property type="entry name" value="PROKAR_LIPOPROTEIN"/>
    <property type="match status" value="1"/>
</dbReference>
<accession>A0A0U4AVD7</accession>
<dbReference type="EMBL" id="CP013909">
    <property type="protein sequence ID" value="ALW84669.1"/>
    <property type="molecule type" value="Genomic_DNA"/>
</dbReference>
<evidence type="ECO:0000256" key="1">
    <source>
        <dbReference type="SAM" id="Phobius"/>
    </source>
</evidence>
<dbReference type="Proteomes" id="UP000059542">
    <property type="component" value="Chromosome"/>
</dbReference>
<evidence type="ECO:0008006" key="4">
    <source>
        <dbReference type="Google" id="ProtNLM"/>
    </source>
</evidence>
<keyword evidence="1" id="KW-1133">Transmembrane helix</keyword>
<protein>
    <recommendedName>
        <fullName evidence="4">Phosphatidate cytidylyltransferase</fullName>
    </recommendedName>
</protein>
<feature type="transmembrane region" description="Helical" evidence="1">
    <location>
        <begin position="34"/>
        <end position="51"/>
    </location>
</feature>
<keyword evidence="1" id="KW-0812">Transmembrane</keyword>
<evidence type="ECO:0000313" key="2">
    <source>
        <dbReference type="EMBL" id="ALW84669.1"/>
    </source>
</evidence>
<dbReference type="KEGG" id="hyg:AUC43_05995"/>
<keyword evidence="3" id="KW-1185">Reference proteome</keyword>
<proteinExistence type="predicted"/>
<evidence type="ECO:0000313" key="3">
    <source>
        <dbReference type="Proteomes" id="UP000059542"/>
    </source>
</evidence>
<dbReference type="AlphaFoldDB" id="A0A0U4AVD7"/>
<keyword evidence="1" id="KW-0472">Membrane</keyword>
<sequence>MTLSRYSLFLFLCVLATSLTGCEAIGSIFKAGAYTGIIAVFIVIALLWFIVSKMRGPRS</sequence>
<dbReference type="RefSeq" id="WP_068191003.1">
    <property type="nucleotide sequence ID" value="NZ_CP013909.1"/>
</dbReference>
<gene>
    <name evidence="2" type="ORF">AUC43_05995</name>
</gene>